<dbReference type="Proteomes" id="UP000233469">
    <property type="component" value="Unassembled WGS sequence"/>
</dbReference>
<sequence>MVFNEDVLSQIFEEIDDKNSLYSCLFVNRTWCVTAVPILRRNPNFHYNFNLFRNQEILLRTILIILSQKNISVLYLIMLISVKYLNLTFIENMIYNSGIKRSKNSSYKLQNIVYQLHNISGFECCFSKLESIHCNYVNFLIDLHILANSSKILSMIRFDIICQTVD</sequence>
<comment type="caution">
    <text evidence="1">The sequence shown here is derived from an EMBL/GenBank/DDBJ whole genome shotgun (WGS) entry which is preliminary data.</text>
</comment>
<dbReference type="VEuPathDB" id="FungiDB:RhiirA1_459567"/>
<reference evidence="1 2" key="1">
    <citation type="submission" date="2016-04" db="EMBL/GenBank/DDBJ databases">
        <title>Genome analyses suggest a sexual origin of heterokaryosis in a supposedly ancient asexual fungus.</title>
        <authorList>
            <person name="Ropars J."/>
            <person name="Sedzielewska K."/>
            <person name="Noel J."/>
            <person name="Charron P."/>
            <person name="Farinelli L."/>
            <person name="Marton T."/>
            <person name="Kruger M."/>
            <person name="Pelin A."/>
            <person name="Brachmann A."/>
            <person name="Corradi N."/>
        </authorList>
    </citation>
    <scope>NUCLEOTIDE SEQUENCE [LARGE SCALE GENOMIC DNA]</scope>
    <source>
        <strain evidence="1 2">C2</strain>
    </source>
</reference>
<evidence type="ECO:0000313" key="1">
    <source>
        <dbReference type="EMBL" id="PKK64267.1"/>
    </source>
</evidence>
<reference evidence="1 2" key="2">
    <citation type="submission" date="2017-10" db="EMBL/GenBank/DDBJ databases">
        <title>Extensive intraspecific genome diversity in a model arbuscular mycorrhizal fungus.</title>
        <authorList>
            <person name="Chen E.C.H."/>
            <person name="Morin E."/>
            <person name="Baudet D."/>
            <person name="Noel J."/>
            <person name="Ndikumana S."/>
            <person name="Charron P."/>
            <person name="St-Onge C."/>
            <person name="Giorgi J."/>
            <person name="Grigoriev I.V."/>
            <person name="Roux C."/>
            <person name="Martin F.M."/>
            <person name="Corradi N."/>
        </authorList>
    </citation>
    <scope>NUCLEOTIDE SEQUENCE [LARGE SCALE GENOMIC DNA]</scope>
    <source>
        <strain evidence="1 2">C2</strain>
    </source>
</reference>
<dbReference type="AlphaFoldDB" id="A0A2N1MRL5"/>
<name>A0A2N1MRL5_9GLOM</name>
<proteinExistence type="predicted"/>
<evidence type="ECO:0008006" key="3">
    <source>
        <dbReference type="Google" id="ProtNLM"/>
    </source>
</evidence>
<dbReference type="VEuPathDB" id="FungiDB:RhiirFUN_011229"/>
<accession>A0A2N1MRL5</accession>
<protein>
    <recommendedName>
        <fullName evidence="3">F-box domain-containing protein</fullName>
    </recommendedName>
</protein>
<gene>
    <name evidence="1" type="ORF">RhiirC2_787755</name>
</gene>
<evidence type="ECO:0000313" key="2">
    <source>
        <dbReference type="Proteomes" id="UP000233469"/>
    </source>
</evidence>
<organism evidence="1 2">
    <name type="scientific">Rhizophagus irregularis</name>
    <dbReference type="NCBI Taxonomy" id="588596"/>
    <lineage>
        <taxon>Eukaryota</taxon>
        <taxon>Fungi</taxon>
        <taxon>Fungi incertae sedis</taxon>
        <taxon>Mucoromycota</taxon>
        <taxon>Glomeromycotina</taxon>
        <taxon>Glomeromycetes</taxon>
        <taxon>Glomerales</taxon>
        <taxon>Glomeraceae</taxon>
        <taxon>Rhizophagus</taxon>
    </lineage>
</organism>
<dbReference type="EMBL" id="LLXL01001477">
    <property type="protein sequence ID" value="PKK64267.1"/>
    <property type="molecule type" value="Genomic_DNA"/>
</dbReference>